<proteinExistence type="predicted"/>
<comment type="caution">
    <text evidence="1">The sequence shown here is derived from an EMBL/GenBank/DDBJ whole genome shotgun (WGS) entry which is preliminary data.</text>
</comment>
<sequence>MSQRFTVSSRTGLTDGLPQQSIFACVRALHDRISSRFILVGGASAAILGSRRTTKDVDILVSDSSIMQVLQMAQGFEVTDGKLYFKEATMDEAVPIDILTTVDDSLGFQDLNAHTTSLDGIHVLKLDIAMAVKVKCAYLRTNDNHGAEKRRSDLRDAVFLARKLKETGLTISDDCATLFAVGYYHMIFLRFNMLGSEFEELIDVGIEKLLIPWNENTAEQQEYYLCFAPEGSDPLTVELDEDA</sequence>
<keyword evidence="2" id="KW-1185">Reference proteome</keyword>
<dbReference type="EMBL" id="PDNB01000282">
    <property type="protein sequence ID" value="PGG96415.1"/>
    <property type="molecule type" value="Genomic_DNA"/>
</dbReference>
<organism evidence="1 2">
    <name type="scientific">Helicocarpus griseus UAMH5409</name>
    <dbReference type="NCBI Taxonomy" id="1447875"/>
    <lineage>
        <taxon>Eukaryota</taxon>
        <taxon>Fungi</taxon>
        <taxon>Dikarya</taxon>
        <taxon>Ascomycota</taxon>
        <taxon>Pezizomycotina</taxon>
        <taxon>Eurotiomycetes</taxon>
        <taxon>Eurotiomycetidae</taxon>
        <taxon>Onygenales</taxon>
        <taxon>Ajellomycetaceae</taxon>
        <taxon>Helicocarpus</taxon>
    </lineage>
</organism>
<dbReference type="InterPro" id="IPR043519">
    <property type="entry name" value="NT_sf"/>
</dbReference>
<name>A0A2B7WI62_9EURO</name>
<dbReference type="AlphaFoldDB" id="A0A2B7WI62"/>
<evidence type="ECO:0000313" key="1">
    <source>
        <dbReference type="EMBL" id="PGG96415.1"/>
    </source>
</evidence>
<dbReference type="Gene3D" id="3.30.460.40">
    <property type="match status" value="1"/>
</dbReference>
<dbReference type="SUPFAM" id="SSF81301">
    <property type="entry name" value="Nucleotidyltransferase"/>
    <property type="match status" value="1"/>
</dbReference>
<reference evidence="1 2" key="1">
    <citation type="submission" date="2017-10" db="EMBL/GenBank/DDBJ databases">
        <title>Comparative genomics in systemic dimorphic fungi from Ajellomycetaceae.</title>
        <authorList>
            <person name="Munoz J.F."/>
            <person name="Mcewen J.G."/>
            <person name="Clay O.K."/>
            <person name="Cuomo C.A."/>
        </authorList>
    </citation>
    <scope>NUCLEOTIDE SEQUENCE [LARGE SCALE GENOMIC DNA]</scope>
    <source>
        <strain evidence="1 2">UAMH5409</strain>
    </source>
</reference>
<evidence type="ECO:0000313" key="2">
    <source>
        <dbReference type="Proteomes" id="UP000223968"/>
    </source>
</evidence>
<accession>A0A2B7WI62</accession>
<protein>
    <submittedName>
        <fullName evidence="1">Uncharacterized protein</fullName>
    </submittedName>
</protein>
<dbReference type="OrthoDB" id="5397552at2759"/>
<gene>
    <name evidence="1" type="ORF">AJ79_09610</name>
</gene>
<dbReference type="Proteomes" id="UP000223968">
    <property type="component" value="Unassembled WGS sequence"/>
</dbReference>